<proteinExistence type="predicted"/>
<gene>
    <name evidence="1" type="ORF">L1987_10217</name>
</gene>
<reference evidence="2" key="1">
    <citation type="journal article" date="2022" name="Mol. Ecol. Resour.">
        <title>The genomes of chicory, endive, great burdock and yacon provide insights into Asteraceae palaeo-polyploidization history and plant inulin production.</title>
        <authorList>
            <person name="Fan W."/>
            <person name="Wang S."/>
            <person name="Wang H."/>
            <person name="Wang A."/>
            <person name="Jiang F."/>
            <person name="Liu H."/>
            <person name="Zhao H."/>
            <person name="Xu D."/>
            <person name="Zhang Y."/>
        </authorList>
    </citation>
    <scope>NUCLEOTIDE SEQUENCE [LARGE SCALE GENOMIC DNA]</scope>
    <source>
        <strain evidence="2">cv. Yunnan</strain>
    </source>
</reference>
<evidence type="ECO:0000313" key="2">
    <source>
        <dbReference type="Proteomes" id="UP001056120"/>
    </source>
</evidence>
<sequence length="501" mass="58578">MASMCLFPCSVPYYKKCHDRSRQFDIPKPIYSSESKSKAVSVKAATVAEPIVRRSANYAPSLWSFDHIQSLSSEYTGEDYKLRADTLKDAVKMMIREVGNPLNTLELVDDLQRLGISYHFEDEIRDLLERIHYNYYKTHDKWNRLDLNLKALGFRLLRQHGYQVPQEASYHSFENESILDDARDFTTKYLKENQDKIDESMSSLLSHALELPLHWRVPRVEAKWFIQVYEKRSSMNPILIELAKLDFDMVQAVHIEDLKHASRWWRNTRWDEKLTFSRDRLVEHFMWSTGFGHLPQYSLGRRTLTRVNSMITAIDDVYDIYGLCKAYLVEVRWYNSGHTPTLQEYLDNAYVSISGPTILMHVKFLTSVDSTDEILQGMEILENIVHYSSLIFRLADDLGTSTDELARGDVPKSIQCYMHESGANEEEARRYIKDLIMETWKKLNQERARANSQFSREFFDFAANIPRMAQFMYSEGDGHGRPDIIKSHVSSLLFNPIQRIK</sequence>
<name>A0ACB9JRH1_9ASTR</name>
<keyword evidence="2" id="KW-1185">Reference proteome</keyword>
<organism evidence="1 2">
    <name type="scientific">Smallanthus sonchifolius</name>
    <dbReference type="NCBI Taxonomy" id="185202"/>
    <lineage>
        <taxon>Eukaryota</taxon>
        <taxon>Viridiplantae</taxon>
        <taxon>Streptophyta</taxon>
        <taxon>Embryophyta</taxon>
        <taxon>Tracheophyta</taxon>
        <taxon>Spermatophyta</taxon>
        <taxon>Magnoliopsida</taxon>
        <taxon>eudicotyledons</taxon>
        <taxon>Gunneridae</taxon>
        <taxon>Pentapetalae</taxon>
        <taxon>asterids</taxon>
        <taxon>campanulids</taxon>
        <taxon>Asterales</taxon>
        <taxon>Asteraceae</taxon>
        <taxon>Asteroideae</taxon>
        <taxon>Heliantheae alliance</taxon>
        <taxon>Millerieae</taxon>
        <taxon>Smallanthus</taxon>
    </lineage>
</organism>
<accession>A0ACB9JRH1</accession>
<reference evidence="1 2" key="2">
    <citation type="journal article" date="2022" name="Mol. Ecol. Resour.">
        <title>The genomes of chicory, endive, great burdock and yacon provide insights into Asteraceae paleo-polyploidization history and plant inulin production.</title>
        <authorList>
            <person name="Fan W."/>
            <person name="Wang S."/>
            <person name="Wang H."/>
            <person name="Wang A."/>
            <person name="Jiang F."/>
            <person name="Liu H."/>
            <person name="Zhao H."/>
            <person name="Xu D."/>
            <person name="Zhang Y."/>
        </authorList>
    </citation>
    <scope>NUCLEOTIDE SEQUENCE [LARGE SCALE GENOMIC DNA]</scope>
    <source>
        <strain evidence="2">cv. Yunnan</strain>
        <tissue evidence="1">Leaves</tissue>
    </source>
</reference>
<protein>
    <submittedName>
        <fullName evidence="1">Uncharacterized protein</fullName>
    </submittedName>
</protein>
<comment type="caution">
    <text evidence="1">The sequence shown here is derived from an EMBL/GenBank/DDBJ whole genome shotgun (WGS) entry which is preliminary data.</text>
</comment>
<dbReference type="Proteomes" id="UP001056120">
    <property type="component" value="Linkage Group LG03"/>
</dbReference>
<dbReference type="EMBL" id="CM042020">
    <property type="protein sequence ID" value="KAI3822622.1"/>
    <property type="molecule type" value="Genomic_DNA"/>
</dbReference>
<evidence type="ECO:0000313" key="1">
    <source>
        <dbReference type="EMBL" id="KAI3822622.1"/>
    </source>
</evidence>